<name>W7UCD9_9STRA</name>
<protein>
    <recommendedName>
        <fullName evidence="2">DUF4110 domain-containing protein</fullName>
    </recommendedName>
</protein>
<evidence type="ECO:0000259" key="2">
    <source>
        <dbReference type="Pfam" id="PF13422"/>
    </source>
</evidence>
<feature type="domain" description="DUF4110" evidence="2">
    <location>
        <begin position="2"/>
        <end position="35"/>
    </location>
</feature>
<proteinExistence type="predicted"/>
<dbReference type="EMBL" id="AZIL01000004">
    <property type="protein sequence ID" value="EWM30649.1"/>
    <property type="molecule type" value="Genomic_DNA"/>
</dbReference>
<dbReference type="AlphaFoldDB" id="W7UCD9"/>
<feature type="compositionally biased region" description="Low complexity" evidence="1">
    <location>
        <begin position="161"/>
        <end position="171"/>
    </location>
</feature>
<organism evidence="3 4">
    <name type="scientific">Nannochloropsis gaditana</name>
    <dbReference type="NCBI Taxonomy" id="72520"/>
    <lineage>
        <taxon>Eukaryota</taxon>
        <taxon>Sar</taxon>
        <taxon>Stramenopiles</taxon>
        <taxon>Ochrophyta</taxon>
        <taxon>Eustigmatophyceae</taxon>
        <taxon>Eustigmatales</taxon>
        <taxon>Monodopsidaceae</taxon>
        <taxon>Nannochloropsis</taxon>
    </lineage>
</organism>
<evidence type="ECO:0000313" key="4">
    <source>
        <dbReference type="Proteomes" id="UP000019335"/>
    </source>
</evidence>
<keyword evidence="4" id="KW-1185">Reference proteome</keyword>
<feature type="region of interest" description="Disordered" evidence="1">
    <location>
        <begin position="153"/>
        <end position="182"/>
    </location>
</feature>
<evidence type="ECO:0000256" key="1">
    <source>
        <dbReference type="SAM" id="MobiDB-lite"/>
    </source>
</evidence>
<gene>
    <name evidence="3" type="ORF">Naga_101660g1</name>
</gene>
<accession>W7UCD9</accession>
<dbReference type="Pfam" id="PF13422">
    <property type="entry name" value="DUF4110"/>
    <property type="match status" value="1"/>
</dbReference>
<sequence>MREKEYKTMAFELAVRRFEELRPVLERLNELEVRQVSFPRPCLPPSLPPFSFLRVTKKGGRAALSGSECVTIRAWRWRQGPQEKRTGRGTKQHRLGGRVSCSWDFCHACLYTCMHTNAFIPFLSFSLPSLLSSILSPSPPPLPALHLQRAMEEKLAERAAGKSAKGGKAAKMSQKEREKKRR</sequence>
<feature type="compositionally biased region" description="Basic and acidic residues" evidence="1">
    <location>
        <begin position="173"/>
        <end position="182"/>
    </location>
</feature>
<dbReference type="Proteomes" id="UP000019335">
    <property type="component" value="Chromosome 1"/>
</dbReference>
<dbReference type="InterPro" id="IPR025183">
    <property type="entry name" value="DUF4110"/>
</dbReference>
<comment type="caution">
    <text evidence="3">The sequence shown here is derived from an EMBL/GenBank/DDBJ whole genome shotgun (WGS) entry which is preliminary data.</text>
</comment>
<reference evidence="3 4" key="1">
    <citation type="journal article" date="2014" name="Mol. Plant">
        <title>Chromosome Scale Genome Assembly and Transcriptome Profiling of Nannochloropsis gaditana in Nitrogen Depletion.</title>
        <authorList>
            <person name="Corteggiani Carpinelli E."/>
            <person name="Telatin A."/>
            <person name="Vitulo N."/>
            <person name="Forcato C."/>
            <person name="D'Angelo M."/>
            <person name="Schiavon R."/>
            <person name="Vezzi A."/>
            <person name="Giacometti G.M."/>
            <person name="Morosinotto T."/>
            <person name="Valle G."/>
        </authorList>
    </citation>
    <scope>NUCLEOTIDE SEQUENCE [LARGE SCALE GENOMIC DNA]</scope>
    <source>
        <strain evidence="3 4">B-31</strain>
    </source>
</reference>
<evidence type="ECO:0000313" key="3">
    <source>
        <dbReference type="EMBL" id="EWM30649.1"/>
    </source>
</evidence>